<feature type="domain" description="Histidine kinase" evidence="11">
    <location>
        <begin position="367"/>
        <end position="589"/>
    </location>
</feature>
<dbReference type="InterPro" id="IPR036890">
    <property type="entry name" value="HATPase_C_sf"/>
</dbReference>
<keyword evidence="10" id="KW-0812">Transmembrane</keyword>
<dbReference type="SMART" id="SM00448">
    <property type="entry name" value="REC"/>
    <property type="match status" value="1"/>
</dbReference>
<reference evidence="13 14" key="1">
    <citation type="journal article" date="2013" name="Genome Announc.">
        <title>Draft Genome Sequence of Desulfotignum phosphitoxidans DSM 13687 Strain FiPS-3.</title>
        <authorList>
            <person name="Poehlein A."/>
            <person name="Daniel R."/>
            <person name="Simeonova D.D."/>
        </authorList>
    </citation>
    <scope>NUCLEOTIDE SEQUENCE [LARGE SCALE GENOMIC DNA]</scope>
    <source>
        <strain evidence="13 14">DSM 13687</strain>
    </source>
</reference>
<dbReference type="InterPro" id="IPR035965">
    <property type="entry name" value="PAS-like_dom_sf"/>
</dbReference>
<dbReference type="InterPro" id="IPR036097">
    <property type="entry name" value="HisK_dim/P_sf"/>
</dbReference>
<evidence type="ECO:0000256" key="4">
    <source>
        <dbReference type="ARBA" id="ARBA00022679"/>
    </source>
</evidence>
<dbReference type="InterPro" id="IPR000014">
    <property type="entry name" value="PAS"/>
</dbReference>
<evidence type="ECO:0000256" key="2">
    <source>
        <dbReference type="ARBA" id="ARBA00012438"/>
    </source>
</evidence>
<dbReference type="PANTHER" id="PTHR43065">
    <property type="entry name" value="SENSOR HISTIDINE KINASE"/>
    <property type="match status" value="1"/>
</dbReference>
<keyword evidence="6 13" id="KW-0418">Kinase</keyword>
<dbReference type="GO" id="GO:0000155">
    <property type="term" value="F:phosphorelay sensor kinase activity"/>
    <property type="evidence" value="ECO:0007669"/>
    <property type="project" value="InterPro"/>
</dbReference>
<sequence>MKFRFSNIVQTWYLLEKKLLPTYVWKTDPFTFWQERILLIICFSAVVLGPVVLIPSVWLAMAEGLLSVALLDIGAYSGAVAVLILKNRPLGFRAGLIFFVLYFLGLGLIILLGPVGAGYIWLLGASIMVSTIYDLKAAFASLACNAAAFATMAVSIATGILDWNSASENLLEQWLVMSGNFLFINALVSTTTALMLNSLKQTLINEQSAKAKLQENEQRYRTLFETAKDAIFILKDNQFIDCNMATLEMFGFSDKALITGQHPWQLSPPAQPCGETSTQKAQTYVMSALEGVPQYFEWQHMKTDETVFDTEVALNRFQLGNQTYLQAIVRDITHRKQAEKSQKEKEQMEIQVQQVQKMESIGRLAGGVAHDLNNLLSPVLGYSELMLTDSQLAGSHRKATQTILDAGIRARDLVRQLLAFSRKQTLSFEPVDINQVVDNFLPLLYRTIREDITINLSLSPTPEPVMADVGQLGQVILNLAVNAADAMPDGGYLDIETSRKDLDVSYAKLRQGVTPGPYVLLSVSDTGAGMDTQTIEHIFEPFFSTKGERGTGLGLATVYGIVKQHGGNIWVYSEPEKGTTFKIYLPLASDADPVDPGIEKKETTVVFGTETILLAEDNDQVRELACTILETDGYTVLTAGTGEEALQTAAAHKGAIDLLLTDVVMPGMNGRELYDEIRRTRPHIKVVYMSGYTANVIAHHGILESGIQFIQKPFTVKTLADKVRQVLDTG</sequence>
<keyword evidence="14" id="KW-1185">Reference proteome</keyword>
<dbReference type="PANTHER" id="PTHR43065:SF46">
    <property type="entry name" value="C4-DICARBOXYLATE TRANSPORT SENSOR PROTEIN DCTB"/>
    <property type="match status" value="1"/>
</dbReference>
<dbReference type="Pfam" id="PF00072">
    <property type="entry name" value="Response_reg"/>
    <property type="match status" value="1"/>
</dbReference>
<dbReference type="InterPro" id="IPR003594">
    <property type="entry name" value="HATPase_dom"/>
</dbReference>
<dbReference type="SUPFAM" id="SSF47384">
    <property type="entry name" value="Homodimeric domain of signal transducing histidine kinase"/>
    <property type="match status" value="1"/>
</dbReference>
<dbReference type="CDD" id="cd00130">
    <property type="entry name" value="PAS"/>
    <property type="match status" value="1"/>
</dbReference>
<dbReference type="Pfam" id="PF13426">
    <property type="entry name" value="PAS_9"/>
    <property type="match status" value="1"/>
</dbReference>
<dbReference type="PROSITE" id="PS50109">
    <property type="entry name" value="HIS_KIN"/>
    <property type="match status" value="1"/>
</dbReference>
<feature type="modified residue" description="4-aspartylphosphate" evidence="9">
    <location>
        <position position="662"/>
    </location>
</feature>
<evidence type="ECO:0000256" key="10">
    <source>
        <dbReference type="SAM" id="Phobius"/>
    </source>
</evidence>
<dbReference type="GO" id="GO:0005524">
    <property type="term" value="F:ATP binding"/>
    <property type="evidence" value="ECO:0007669"/>
    <property type="project" value="UniProtKB-KW"/>
</dbReference>
<dbReference type="OrthoDB" id="9806821at2"/>
<dbReference type="InterPro" id="IPR005467">
    <property type="entry name" value="His_kinase_dom"/>
</dbReference>
<dbReference type="Gene3D" id="1.10.287.130">
    <property type="match status" value="1"/>
</dbReference>
<evidence type="ECO:0000256" key="6">
    <source>
        <dbReference type="ARBA" id="ARBA00022777"/>
    </source>
</evidence>
<dbReference type="SUPFAM" id="SSF55785">
    <property type="entry name" value="PYP-like sensor domain (PAS domain)"/>
    <property type="match status" value="1"/>
</dbReference>
<evidence type="ECO:0000256" key="9">
    <source>
        <dbReference type="PROSITE-ProRule" id="PRU00169"/>
    </source>
</evidence>
<dbReference type="Gene3D" id="3.30.450.20">
    <property type="entry name" value="PAS domain"/>
    <property type="match status" value="1"/>
</dbReference>
<feature type="transmembrane region" description="Helical" evidence="10">
    <location>
        <begin position="92"/>
        <end position="112"/>
    </location>
</feature>
<dbReference type="PROSITE" id="PS50110">
    <property type="entry name" value="RESPONSE_REGULATORY"/>
    <property type="match status" value="1"/>
</dbReference>
<feature type="transmembrane region" description="Helical" evidence="10">
    <location>
        <begin position="173"/>
        <end position="196"/>
    </location>
</feature>
<dbReference type="Pfam" id="PF00512">
    <property type="entry name" value="HisKA"/>
    <property type="match status" value="1"/>
</dbReference>
<feature type="transmembrane region" description="Helical" evidence="10">
    <location>
        <begin position="37"/>
        <end position="58"/>
    </location>
</feature>
<dbReference type="SMART" id="SM00091">
    <property type="entry name" value="PAS"/>
    <property type="match status" value="2"/>
</dbReference>
<keyword evidence="5" id="KW-0547">Nucleotide-binding</keyword>
<dbReference type="Proteomes" id="UP000014216">
    <property type="component" value="Unassembled WGS sequence"/>
</dbReference>
<dbReference type="AlphaFoldDB" id="S0FY45"/>
<feature type="domain" description="Response regulatory" evidence="12">
    <location>
        <begin position="611"/>
        <end position="727"/>
    </location>
</feature>
<dbReference type="Gene3D" id="3.40.50.2300">
    <property type="match status" value="1"/>
</dbReference>
<name>S0FY45_9BACT</name>
<feature type="transmembrane region" description="Helical" evidence="10">
    <location>
        <begin position="142"/>
        <end position="161"/>
    </location>
</feature>
<comment type="caution">
    <text evidence="13">The sequence shown here is derived from an EMBL/GenBank/DDBJ whole genome shotgun (WGS) entry which is preliminary data.</text>
</comment>
<dbReference type="RefSeq" id="WP_006965324.1">
    <property type="nucleotide sequence ID" value="NZ_APJX01000003.1"/>
</dbReference>
<evidence type="ECO:0000259" key="11">
    <source>
        <dbReference type="PROSITE" id="PS50109"/>
    </source>
</evidence>
<dbReference type="EC" id="2.7.13.3" evidence="2"/>
<dbReference type="SUPFAM" id="SSF52172">
    <property type="entry name" value="CheY-like"/>
    <property type="match status" value="1"/>
</dbReference>
<evidence type="ECO:0000259" key="12">
    <source>
        <dbReference type="PROSITE" id="PS50110"/>
    </source>
</evidence>
<organism evidence="13 14">
    <name type="scientific">Desulfotignum phosphitoxidans DSM 13687</name>
    <dbReference type="NCBI Taxonomy" id="1286635"/>
    <lineage>
        <taxon>Bacteria</taxon>
        <taxon>Pseudomonadati</taxon>
        <taxon>Thermodesulfobacteriota</taxon>
        <taxon>Desulfobacteria</taxon>
        <taxon>Desulfobacterales</taxon>
        <taxon>Desulfobacteraceae</taxon>
        <taxon>Desulfotignum</taxon>
    </lineage>
</organism>
<keyword evidence="7" id="KW-0067">ATP-binding</keyword>
<dbReference type="SMART" id="SM00387">
    <property type="entry name" value="HATPase_c"/>
    <property type="match status" value="1"/>
</dbReference>
<dbReference type="EMBL" id="APJX01000003">
    <property type="protein sequence ID" value="EMS79993.1"/>
    <property type="molecule type" value="Genomic_DNA"/>
</dbReference>
<evidence type="ECO:0000256" key="1">
    <source>
        <dbReference type="ARBA" id="ARBA00000085"/>
    </source>
</evidence>
<protein>
    <recommendedName>
        <fullName evidence="2">histidine kinase</fullName>
        <ecNumber evidence="2">2.7.13.3</ecNumber>
    </recommendedName>
</protein>
<dbReference type="InterPro" id="IPR004358">
    <property type="entry name" value="Sig_transdc_His_kin-like_C"/>
</dbReference>
<dbReference type="Pfam" id="PF02518">
    <property type="entry name" value="HATPase_c"/>
    <property type="match status" value="1"/>
</dbReference>
<keyword evidence="4" id="KW-0808">Transferase</keyword>
<feature type="transmembrane region" description="Helical" evidence="10">
    <location>
        <begin position="64"/>
        <end position="85"/>
    </location>
</feature>
<keyword evidence="10" id="KW-0472">Membrane</keyword>
<keyword evidence="10" id="KW-1133">Transmembrane helix</keyword>
<comment type="catalytic activity">
    <reaction evidence="1">
        <text>ATP + protein L-histidine = ADP + protein N-phospho-L-histidine.</text>
        <dbReference type="EC" id="2.7.13.3"/>
    </reaction>
</comment>
<evidence type="ECO:0000256" key="7">
    <source>
        <dbReference type="ARBA" id="ARBA00022840"/>
    </source>
</evidence>
<gene>
    <name evidence="13" type="ORF">Dpo_3c01350</name>
</gene>
<proteinExistence type="predicted"/>
<evidence type="ECO:0000256" key="3">
    <source>
        <dbReference type="ARBA" id="ARBA00022553"/>
    </source>
</evidence>
<dbReference type="Gene3D" id="3.30.565.10">
    <property type="entry name" value="Histidine kinase-like ATPase, C-terminal domain"/>
    <property type="match status" value="1"/>
</dbReference>
<evidence type="ECO:0000313" key="14">
    <source>
        <dbReference type="Proteomes" id="UP000014216"/>
    </source>
</evidence>
<dbReference type="Pfam" id="PF20969">
    <property type="entry name" value="MASE11"/>
    <property type="match status" value="1"/>
</dbReference>
<dbReference type="InterPro" id="IPR001789">
    <property type="entry name" value="Sig_transdc_resp-reg_receiver"/>
</dbReference>
<dbReference type="CDD" id="cd00082">
    <property type="entry name" value="HisKA"/>
    <property type="match status" value="1"/>
</dbReference>
<evidence type="ECO:0000313" key="13">
    <source>
        <dbReference type="EMBL" id="EMS79993.1"/>
    </source>
</evidence>
<evidence type="ECO:0000256" key="5">
    <source>
        <dbReference type="ARBA" id="ARBA00022741"/>
    </source>
</evidence>
<accession>S0FY45</accession>
<evidence type="ECO:0000256" key="8">
    <source>
        <dbReference type="ARBA" id="ARBA00023012"/>
    </source>
</evidence>
<dbReference type="NCBIfam" id="TIGR00229">
    <property type="entry name" value="sensory_box"/>
    <property type="match status" value="1"/>
</dbReference>
<keyword evidence="3 9" id="KW-0597">Phosphoprotein</keyword>
<keyword evidence="8" id="KW-0902">Two-component regulatory system</keyword>
<dbReference type="PRINTS" id="PR00344">
    <property type="entry name" value="BCTRLSENSOR"/>
</dbReference>
<dbReference type="InterPro" id="IPR011006">
    <property type="entry name" value="CheY-like_superfamily"/>
</dbReference>
<dbReference type="SUPFAM" id="SSF55874">
    <property type="entry name" value="ATPase domain of HSP90 chaperone/DNA topoisomerase II/histidine kinase"/>
    <property type="match status" value="1"/>
</dbReference>
<dbReference type="InterPro" id="IPR048437">
    <property type="entry name" value="MASE11"/>
</dbReference>
<dbReference type="SMART" id="SM00388">
    <property type="entry name" value="HisKA"/>
    <property type="match status" value="1"/>
</dbReference>
<dbReference type="InterPro" id="IPR003661">
    <property type="entry name" value="HisK_dim/P_dom"/>
</dbReference>